<reference evidence="2" key="2">
    <citation type="submission" date="2021-08" db="EMBL/GenBank/DDBJ databases">
        <authorList>
            <person name="Tani A."/>
            <person name="Ola A."/>
            <person name="Ogura Y."/>
            <person name="Katsura K."/>
            <person name="Hayashi T."/>
        </authorList>
    </citation>
    <scope>NUCLEOTIDE SEQUENCE</scope>
    <source>
        <strain evidence="2">LMG 23639</strain>
    </source>
</reference>
<keyword evidence="3" id="KW-1185">Reference proteome</keyword>
<gene>
    <name evidence="2" type="ORF">AOPFMNJM_4319</name>
</gene>
<dbReference type="PANTHER" id="PTHR39332">
    <property type="entry name" value="BLL4707 PROTEIN"/>
    <property type="match status" value="1"/>
</dbReference>
<sequence length="158" mass="16545">MPRIRPHVLLPILLAAATPARAIDIAEKTEIAAAPDKVWAAIGDFCGIQAWHPAVAGCTISQKEGKPVRTLALKGGGSIVEEQVSRDDKVMSYSYTILESPLPVSDYTSTLMVAPNGSGATVNWSGSFNPKGVPDTVAKDVISGIYTAGLKGLAETVK</sequence>
<name>A0ABQ4T0I4_9HYPH</name>
<dbReference type="Proteomes" id="UP001055102">
    <property type="component" value="Unassembled WGS sequence"/>
</dbReference>
<dbReference type="InterPro" id="IPR019587">
    <property type="entry name" value="Polyketide_cyclase/dehydratase"/>
</dbReference>
<feature type="signal peptide" evidence="1">
    <location>
        <begin position="1"/>
        <end position="22"/>
    </location>
</feature>
<feature type="chain" id="PRO_5045434699" evidence="1">
    <location>
        <begin position="23"/>
        <end position="158"/>
    </location>
</feature>
<dbReference type="CDD" id="cd07821">
    <property type="entry name" value="PYR_PYL_RCAR_like"/>
    <property type="match status" value="1"/>
</dbReference>
<proteinExistence type="predicted"/>
<protein>
    <submittedName>
        <fullName evidence="2">IS1595 family transposase ISMpo2</fullName>
    </submittedName>
</protein>
<evidence type="ECO:0000256" key="1">
    <source>
        <dbReference type="SAM" id="SignalP"/>
    </source>
</evidence>
<dbReference type="SUPFAM" id="SSF55961">
    <property type="entry name" value="Bet v1-like"/>
    <property type="match status" value="1"/>
</dbReference>
<reference evidence="2" key="1">
    <citation type="journal article" date="2021" name="Front. Microbiol.">
        <title>Comprehensive Comparative Genomics and Phenotyping of Methylobacterium Species.</title>
        <authorList>
            <person name="Alessa O."/>
            <person name="Ogura Y."/>
            <person name="Fujitani Y."/>
            <person name="Takami H."/>
            <person name="Hayashi T."/>
            <person name="Sahin N."/>
            <person name="Tani A."/>
        </authorList>
    </citation>
    <scope>NUCLEOTIDE SEQUENCE</scope>
    <source>
        <strain evidence="2">LMG 23639</strain>
    </source>
</reference>
<dbReference type="Gene3D" id="3.30.530.20">
    <property type="match status" value="1"/>
</dbReference>
<dbReference type="InterPro" id="IPR023393">
    <property type="entry name" value="START-like_dom_sf"/>
</dbReference>
<dbReference type="RefSeq" id="WP_238279087.1">
    <property type="nucleotide sequence ID" value="NZ_BPQR01000108.1"/>
</dbReference>
<evidence type="ECO:0000313" key="3">
    <source>
        <dbReference type="Proteomes" id="UP001055102"/>
    </source>
</evidence>
<evidence type="ECO:0000313" key="2">
    <source>
        <dbReference type="EMBL" id="GJE08970.1"/>
    </source>
</evidence>
<accession>A0ABQ4T0I4</accession>
<dbReference type="Pfam" id="PF10604">
    <property type="entry name" value="Polyketide_cyc2"/>
    <property type="match status" value="1"/>
</dbReference>
<comment type="caution">
    <text evidence="2">The sequence shown here is derived from an EMBL/GenBank/DDBJ whole genome shotgun (WGS) entry which is preliminary data.</text>
</comment>
<keyword evidence="1" id="KW-0732">Signal</keyword>
<dbReference type="EMBL" id="BPQR01000108">
    <property type="protein sequence ID" value="GJE08970.1"/>
    <property type="molecule type" value="Genomic_DNA"/>
</dbReference>
<organism evidence="2 3">
    <name type="scientific">Methylobacterium jeotgali</name>
    <dbReference type="NCBI Taxonomy" id="381630"/>
    <lineage>
        <taxon>Bacteria</taxon>
        <taxon>Pseudomonadati</taxon>
        <taxon>Pseudomonadota</taxon>
        <taxon>Alphaproteobacteria</taxon>
        <taxon>Hyphomicrobiales</taxon>
        <taxon>Methylobacteriaceae</taxon>
        <taxon>Methylobacterium</taxon>
    </lineage>
</organism>
<dbReference type="PANTHER" id="PTHR39332:SF7">
    <property type="entry name" value="SRPBCC FAMILY PROTEIN"/>
    <property type="match status" value="1"/>
</dbReference>